<evidence type="ECO:0000256" key="5">
    <source>
        <dbReference type="ARBA" id="ARBA00023125"/>
    </source>
</evidence>
<dbReference type="EC" id="2.1.1.72" evidence="1"/>
<dbReference type="Gene3D" id="3.40.50.150">
    <property type="entry name" value="Vaccinia Virus protein VP39"/>
    <property type="match status" value="1"/>
</dbReference>
<keyword evidence="2" id="KW-0489">Methyltransferase</keyword>
<evidence type="ECO:0000256" key="4">
    <source>
        <dbReference type="ARBA" id="ARBA00022747"/>
    </source>
</evidence>
<dbReference type="PANTHER" id="PTHR33841:SF6">
    <property type="entry name" value="TYPE II METHYLTRANSFERASE M.HINDII"/>
    <property type="match status" value="1"/>
</dbReference>
<dbReference type="PRINTS" id="PR00507">
    <property type="entry name" value="N12N6MTFRASE"/>
</dbReference>
<comment type="caution">
    <text evidence="7">The sequence shown here is derived from an EMBL/GenBank/DDBJ whole genome shotgun (WGS) entry which is preliminary data.</text>
</comment>
<gene>
    <name evidence="7" type="ORF">SAMN05216431_12017</name>
</gene>
<dbReference type="Proteomes" id="UP000182089">
    <property type="component" value="Unassembled WGS sequence"/>
</dbReference>
<protein>
    <recommendedName>
        <fullName evidence="1">site-specific DNA-methyltransferase (adenine-specific)</fullName>
        <ecNumber evidence="1">2.1.1.72</ecNumber>
    </recommendedName>
</protein>
<organism evidence="7 8">
    <name type="scientific">Ligilactobacillus ruminis</name>
    <dbReference type="NCBI Taxonomy" id="1623"/>
    <lineage>
        <taxon>Bacteria</taxon>
        <taxon>Bacillati</taxon>
        <taxon>Bacillota</taxon>
        <taxon>Bacilli</taxon>
        <taxon>Lactobacillales</taxon>
        <taxon>Lactobacillaceae</taxon>
        <taxon>Ligilactobacillus</taxon>
    </lineage>
</organism>
<proteinExistence type="predicted"/>
<dbReference type="SUPFAM" id="SSF53335">
    <property type="entry name" value="S-adenosyl-L-methionine-dependent methyltransferases"/>
    <property type="match status" value="1"/>
</dbReference>
<evidence type="ECO:0000313" key="7">
    <source>
        <dbReference type="EMBL" id="SEN01335.1"/>
    </source>
</evidence>
<reference evidence="7 8" key="1">
    <citation type="submission" date="2016-10" db="EMBL/GenBank/DDBJ databases">
        <authorList>
            <person name="Varghese N."/>
            <person name="Submissions S."/>
        </authorList>
    </citation>
    <scope>NUCLEOTIDE SEQUENCE [LARGE SCALE GENOMIC DNA]</scope>
    <source>
        <strain evidence="7 8">WC1T17</strain>
    </source>
</reference>
<evidence type="ECO:0000256" key="1">
    <source>
        <dbReference type="ARBA" id="ARBA00011900"/>
    </source>
</evidence>
<dbReference type="InterPro" id="IPR050953">
    <property type="entry name" value="N4_N6_ade-DNA_methylase"/>
</dbReference>
<comment type="catalytic activity">
    <reaction evidence="6">
        <text>a 2'-deoxyadenosine in DNA + S-adenosyl-L-methionine = an N(6)-methyl-2'-deoxyadenosine in DNA + S-adenosyl-L-homocysteine + H(+)</text>
        <dbReference type="Rhea" id="RHEA:15197"/>
        <dbReference type="Rhea" id="RHEA-COMP:12418"/>
        <dbReference type="Rhea" id="RHEA-COMP:12419"/>
        <dbReference type="ChEBI" id="CHEBI:15378"/>
        <dbReference type="ChEBI" id="CHEBI:57856"/>
        <dbReference type="ChEBI" id="CHEBI:59789"/>
        <dbReference type="ChEBI" id="CHEBI:90615"/>
        <dbReference type="ChEBI" id="CHEBI:90616"/>
        <dbReference type="EC" id="2.1.1.72"/>
    </reaction>
</comment>
<sequence>MTEEKLIKSDERVKNLGEVFTPKRIVDFMLDQPEITAKINELSATFLEPSAGEGAFLVELLHRKIAVALEVSQNADEFGDNCLIGLSSLYGIELMEDNIEMLVMKMSAAFNMDYQEDLKKFSGQVDDKVIRSAMVIIQANMVNGNALTKLDGDGNPIIFSEWKLLKKKGKRQKVQRLEYTFQEIIDGVEKSSGKITPEVQEEQLDLFNFLDETYQPEKEVKPVPKVQYVPCKLTDIYKKETKEA</sequence>
<keyword evidence="5" id="KW-0238">DNA-binding</keyword>
<keyword evidence="3" id="KW-0808">Transferase</keyword>
<keyword evidence="4" id="KW-0680">Restriction system</keyword>
<dbReference type="EMBL" id="FOCC01000020">
    <property type="protein sequence ID" value="SEN01335.1"/>
    <property type="molecule type" value="Genomic_DNA"/>
</dbReference>
<evidence type="ECO:0000256" key="6">
    <source>
        <dbReference type="ARBA" id="ARBA00047942"/>
    </source>
</evidence>
<accession>A0ABY1AEY9</accession>
<dbReference type="PANTHER" id="PTHR33841">
    <property type="entry name" value="DNA METHYLTRANSFERASE YEEA-RELATED"/>
    <property type="match status" value="1"/>
</dbReference>
<dbReference type="InterPro" id="IPR029063">
    <property type="entry name" value="SAM-dependent_MTases_sf"/>
</dbReference>
<name>A0ABY1AEY9_9LACO</name>
<evidence type="ECO:0000256" key="3">
    <source>
        <dbReference type="ARBA" id="ARBA00022679"/>
    </source>
</evidence>
<evidence type="ECO:0000313" key="8">
    <source>
        <dbReference type="Proteomes" id="UP000182089"/>
    </source>
</evidence>
<evidence type="ECO:0000256" key="2">
    <source>
        <dbReference type="ARBA" id="ARBA00022603"/>
    </source>
</evidence>